<gene>
    <name evidence="1" type="ORF">BD410DRAFT_842996</name>
</gene>
<dbReference type="EMBL" id="ML170210">
    <property type="protein sequence ID" value="TDL18271.1"/>
    <property type="molecule type" value="Genomic_DNA"/>
</dbReference>
<organism evidence="1 2">
    <name type="scientific">Rickenella mellea</name>
    <dbReference type="NCBI Taxonomy" id="50990"/>
    <lineage>
        <taxon>Eukaryota</taxon>
        <taxon>Fungi</taxon>
        <taxon>Dikarya</taxon>
        <taxon>Basidiomycota</taxon>
        <taxon>Agaricomycotina</taxon>
        <taxon>Agaricomycetes</taxon>
        <taxon>Hymenochaetales</taxon>
        <taxon>Rickenellaceae</taxon>
        <taxon>Rickenella</taxon>
    </lineage>
</organism>
<accession>A0A4Y7PT85</accession>
<proteinExistence type="predicted"/>
<dbReference type="Proteomes" id="UP000294933">
    <property type="component" value="Unassembled WGS sequence"/>
</dbReference>
<name>A0A4Y7PT85_9AGAM</name>
<protein>
    <submittedName>
        <fullName evidence="1">Uncharacterized protein</fullName>
    </submittedName>
</protein>
<dbReference type="AlphaFoldDB" id="A0A4Y7PT85"/>
<evidence type="ECO:0000313" key="2">
    <source>
        <dbReference type="Proteomes" id="UP000294933"/>
    </source>
</evidence>
<reference evidence="1 2" key="1">
    <citation type="submission" date="2018-06" db="EMBL/GenBank/DDBJ databases">
        <title>A transcriptomic atlas of mushroom development highlights an independent origin of complex multicellularity.</title>
        <authorList>
            <consortium name="DOE Joint Genome Institute"/>
            <person name="Krizsan K."/>
            <person name="Almasi E."/>
            <person name="Merenyi Z."/>
            <person name="Sahu N."/>
            <person name="Viragh M."/>
            <person name="Koszo T."/>
            <person name="Mondo S."/>
            <person name="Kiss B."/>
            <person name="Balint B."/>
            <person name="Kues U."/>
            <person name="Barry K."/>
            <person name="Hegedus J.C."/>
            <person name="Henrissat B."/>
            <person name="Johnson J."/>
            <person name="Lipzen A."/>
            <person name="Ohm R."/>
            <person name="Nagy I."/>
            <person name="Pangilinan J."/>
            <person name="Yan J."/>
            <person name="Xiong Y."/>
            <person name="Grigoriev I.V."/>
            <person name="Hibbett D.S."/>
            <person name="Nagy L.G."/>
        </authorList>
    </citation>
    <scope>NUCLEOTIDE SEQUENCE [LARGE SCALE GENOMIC DNA]</scope>
    <source>
        <strain evidence="1 2">SZMC22713</strain>
    </source>
</reference>
<evidence type="ECO:0000313" key="1">
    <source>
        <dbReference type="EMBL" id="TDL18271.1"/>
    </source>
</evidence>
<dbReference type="VEuPathDB" id="FungiDB:BD410DRAFT_842996"/>
<sequence length="169" mass="18247">MDGNGFCIACIRNLVAPGKTPSFSVNVSSSDKYPGSFPSLAATTPLSQPTHVPIPCFCLHILHPSPGTDQTADLWASVAVYAWLMRYSHRDRVLVRDVPNDPSILYIKPSLLVTGVFLVDITASVCLPPRLLFPRVRSNSISICNDPAGKITVDGSQLMKRNGGGHAFQ</sequence>
<keyword evidence="2" id="KW-1185">Reference proteome</keyword>